<dbReference type="EMBL" id="AVCI01000010">
    <property type="protein sequence ID" value="KFN42400.1"/>
    <property type="molecule type" value="Genomic_DNA"/>
</dbReference>
<evidence type="ECO:0000313" key="14">
    <source>
        <dbReference type="EMBL" id="KFN42400.1"/>
    </source>
</evidence>
<protein>
    <recommendedName>
        <fullName evidence="16">DUF1211 domain-containing protein</fullName>
    </recommendedName>
</protein>
<dbReference type="STRING" id="1121015.GCA_000420545_02783"/>
<keyword evidence="3" id="KW-0813">Transport</keyword>
<dbReference type="PATRIC" id="fig|1121015.4.peg.2204"/>
<keyword evidence="15" id="KW-1185">Reference proteome</keyword>
<feature type="transmembrane region" description="Helical" evidence="13">
    <location>
        <begin position="142"/>
        <end position="166"/>
    </location>
</feature>
<evidence type="ECO:0000256" key="3">
    <source>
        <dbReference type="ARBA" id="ARBA00022448"/>
    </source>
</evidence>
<comment type="caution">
    <text evidence="14">The sequence shown here is derived from an EMBL/GenBank/DDBJ whole genome shotgun (WGS) entry which is preliminary data.</text>
</comment>
<feature type="transmembrane region" description="Helical" evidence="13">
    <location>
        <begin position="96"/>
        <end position="122"/>
    </location>
</feature>
<dbReference type="AlphaFoldDB" id="A0A091BDD2"/>
<feature type="transmembrane region" description="Helical" evidence="13">
    <location>
        <begin position="57"/>
        <end position="76"/>
    </location>
</feature>
<evidence type="ECO:0008006" key="16">
    <source>
        <dbReference type="Google" id="ProtNLM"/>
    </source>
</evidence>
<accession>A0A091BDD2</accession>
<evidence type="ECO:0000256" key="11">
    <source>
        <dbReference type="ARBA" id="ARBA00023303"/>
    </source>
</evidence>
<keyword evidence="4" id="KW-0633">Potassium transport</keyword>
<evidence type="ECO:0000256" key="2">
    <source>
        <dbReference type="ARBA" id="ARBA00006920"/>
    </source>
</evidence>
<dbReference type="Proteomes" id="UP000029385">
    <property type="component" value="Unassembled WGS sequence"/>
</dbReference>
<evidence type="ECO:0000256" key="12">
    <source>
        <dbReference type="ARBA" id="ARBA00034430"/>
    </source>
</evidence>
<dbReference type="eggNOG" id="COG3548">
    <property type="taxonomic scope" value="Bacteria"/>
</dbReference>
<name>A0A091BDD2_9GAMM</name>
<feature type="transmembrane region" description="Helical" evidence="13">
    <location>
        <begin position="212"/>
        <end position="231"/>
    </location>
</feature>
<gene>
    <name evidence="14" type="ORF">N789_13665</name>
</gene>
<evidence type="ECO:0000256" key="8">
    <source>
        <dbReference type="ARBA" id="ARBA00022989"/>
    </source>
</evidence>
<keyword evidence="9" id="KW-0406">Ion transport</keyword>
<keyword evidence="5 13" id="KW-0812">Transmembrane</keyword>
<dbReference type="GO" id="GO:0005267">
    <property type="term" value="F:potassium channel activity"/>
    <property type="evidence" value="ECO:0007669"/>
    <property type="project" value="UniProtKB-KW"/>
</dbReference>
<dbReference type="RefSeq" id="WP_022970376.1">
    <property type="nucleotide sequence ID" value="NZ_ATVD01000007.1"/>
</dbReference>
<evidence type="ECO:0000256" key="7">
    <source>
        <dbReference type="ARBA" id="ARBA00022958"/>
    </source>
</evidence>
<keyword evidence="7" id="KW-0630">Potassium</keyword>
<evidence type="ECO:0000256" key="9">
    <source>
        <dbReference type="ARBA" id="ARBA00023065"/>
    </source>
</evidence>
<evidence type="ECO:0000256" key="6">
    <source>
        <dbReference type="ARBA" id="ARBA00022826"/>
    </source>
</evidence>
<evidence type="ECO:0000256" key="4">
    <source>
        <dbReference type="ARBA" id="ARBA00022538"/>
    </source>
</evidence>
<evidence type="ECO:0000256" key="5">
    <source>
        <dbReference type="ARBA" id="ARBA00022692"/>
    </source>
</evidence>
<dbReference type="OrthoDB" id="7570568at2"/>
<keyword evidence="6" id="KW-0631">Potassium channel</keyword>
<evidence type="ECO:0000256" key="10">
    <source>
        <dbReference type="ARBA" id="ARBA00023136"/>
    </source>
</evidence>
<dbReference type="Pfam" id="PF06736">
    <property type="entry name" value="TMEM175"/>
    <property type="match status" value="1"/>
</dbReference>
<keyword evidence="11" id="KW-0407">Ion channel</keyword>
<comment type="catalytic activity">
    <reaction evidence="12">
        <text>K(+)(in) = K(+)(out)</text>
        <dbReference type="Rhea" id="RHEA:29463"/>
        <dbReference type="ChEBI" id="CHEBI:29103"/>
    </reaction>
</comment>
<dbReference type="GO" id="GO:0016020">
    <property type="term" value="C:membrane"/>
    <property type="evidence" value="ECO:0007669"/>
    <property type="project" value="UniProtKB-SubCell"/>
</dbReference>
<organism evidence="14 15">
    <name type="scientific">Arenimonas oryziterrae DSM 21050 = YC6267</name>
    <dbReference type="NCBI Taxonomy" id="1121015"/>
    <lineage>
        <taxon>Bacteria</taxon>
        <taxon>Pseudomonadati</taxon>
        <taxon>Pseudomonadota</taxon>
        <taxon>Gammaproteobacteria</taxon>
        <taxon>Lysobacterales</taxon>
        <taxon>Lysobacteraceae</taxon>
        <taxon>Arenimonas</taxon>
    </lineage>
</organism>
<keyword evidence="8 13" id="KW-1133">Transmembrane helix</keyword>
<feature type="transmembrane region" description="Helical" evidence="13">
    <location>
        <begin position="187"/>
        <end position="206"/>
    </location>
</feature>
<evidence type="ECO:0000256" key="13">
    <source>
        <dbReference type="SAM" id="Phobius"/>
    </source>
</evidence>
<keyword evidence="10 13" id="KW-0472">Membrane</keyword>
<proteinExistence type="inferred from homology"/>
<reference evidence="14 15" key="1">
    <citation type="submission" date="2013-09" db="EMBL/GenBank/DDBJ databases">
        <title>Genome sequencing of Arenimonas oryziterrae.</title>
        <authorList>
            <person name="Chen F."/>
            <person name="Wang G."/>
        </authorList>
    </citation>
    <scope>NUCLEOTIDE SEQUENCE [LARGE SCALE GENOMIC DNA]</scope>
    <source>
        <strain evidence="14 15">YC6267</strain>
    </source>
</reference>
<feature type="transmembrane region" description="Helical" evidence="13">
    <location>
        <begin position="26"/>
        <end position="45"/>
    </location>
</feature>
<evidence type="ECO:0000256" key="1">
    <source>
        <dbReference type="ARBA" id="ARBA00004141"/>
    </source>
</evidence>
<dbReference type="InterPro" id="IPR010617">
    <property type="entry name" value="TMEM175-like"/>
</dbReference>
<comment type="similarity">
    <text evidence="2">Belongs to the TMEM175 family.</text>
</comment>
<dbReference type="GO" id="GO:0015252">
    <property type="term" value="F:proton channel activity"/>
    <property type="evidence" value="ECO:0007669"/>
    <property type="project" value="InterPro"/>
</dbReference>
<sequence length="249" mass="27880">MTQTPLADLPTMKDGFRERGAQVTRLEAFVDAAFAFALSLLVISANEVPKNIPELVLAMRGIPAFAGCFLQIALFWHAHVRWSRRYGLDDGRSTLLSLLLVFLVLIYVHPLRLLFGTFFAWMTRGWLPWPITGFQSFAELGTMFMVYAVAFGTMSLVLAALYSYALRQRRELGLSVEEAAQTAAEVASWRWSAAVATLSFVLAMMMPVHPAAWFAALPGMIYFLMNFAWVVRKRAAARARLRFGDEATA</sequence>
<evidence type="ECO:0000313" key="15">
    <source>
        <dbReference type="Proteomes" id="UP000029385"/>
    </source>
</evidence>
<comment type="subcellular location">
    <subcellularLocation>
        <location evidence="1">Membrane</location>
        <topology evidence="1">Multi-pass membrane protein</topology>
    </subcellularLocation>
</comment>